<dbReference type="Proteomes" id="UP000027178">
    <property type="component" value="Unassembled WGS sequence"/>
</dbReference>
<dbReference type="PATRIC" id="fig|1348663.4.peg.1419"/>
<keyword evidence="3" id="KW-1185">Reference proteome</keyword>
<name>A0A066Z3E2_9ACTN</name>
<organism evidence="2 3">
    <name type="scientific">Kitasatospora cheerisanensis KCTC 2395</name>
    <dbReference type="NCBI Taxonomy" id="1348663"/>
    <lineage>
        <taxon>Bacteria</taxon>
        <taxon>Bacillati</taxon>
        <taxon>Actinomycetota</taxon>
        <taxon>Actinomycetes</taxon>
        <taxon>Kitasatosporales</taxon>
        <taxon>Streptomycetaceae</taxon>
        <taxon>Kitasatospora</taxon>
    </lineage>
</organism>
<evidence type="ECO:0000313" key="2">
    <source>
        <dbReference type="EMBL" id="KDN86744.1"/>
    </source>
</evidence>
<feature type="region of interest" description="Disordered" evidence="1">
    <location>
        <begin position="33"/>
        <end position="61"/>
    </location>
</feature>
<reference evidence="2 3" key="1">
    <citation type="submission" date="2014-05" db="EMBL/GenBank/DDBJ databases">
        <title>Draft Genome Sequence of Kitasatospora cheerisanensis KCTC 2395.</title>
        <authorList>
            <person name="Nam D.H."/>
        </authorList>
    </citation>
    <scope>NUCLEOTIDE SEQUENCE [LARGE SCALE GENOMIC DNA]</scope>
    <source>
        <strain evidence="2 3">KCTC 2395</strain>
    </source>
</reference>
<dbReference type="HOGENOM" id="CLU_2916451_0_0_11"/>
<feature type="compositionally biased region" description="Basic and acidic residues" evidence="1">
    <location>
        <begin position="51"/>
        <end position="61"/>
    </location>
</feature>
<proteinExistence type="predicted"/>
<dbReference type="EMBL" id="JNBY01000054">
    <property type="protein sequence ID" value="KDN86744.1"/>
    <property type="molecule type" value="Genomic_DNA"/>
</dbReference>
<sequence length="61" mass="7225">MLALRLAHRLIPQNSRDRLFWWHAVLQHLRERADRRRDQSLEGNRPGGTVERSEARRPEGG</sequence>
<dbReference type="AlphaFoldDB" id="A0A066Z3E2"/>
<comment type="caution">
    <text evidence="2">The sequence shown here is derived from an EMBL/GenBank/DDBJ whole genome shotgun (WGS) entry which is preliminary data.</text>
</comment>
<protein>
    <submittedName>
        <fullName evidence="2">Uncharacterized protein</fullName>
    </submittedName>
</protein>
<evidence type="ECO:0000256" key="1">
    <source>
        <dbReference type="SAM" id="MobiDB-lite"/>
    </source>
</evidence>
<gene>
    <name evidence="2" type="ORF">KCH_14780</name>
</gene>
<accession>A0A066Z3E2</accession>
<evidence type="ECO:0000313" key="3">
    <source>
        <dbReference type="Proteomes" id="UP000027178"/>
    </source>
</evidence>